<comment type="caution">
    <text evidence="1">The sequence shown here is derived from an EMBL/GenBank/DDBJ whole genome shotgun (WGS) entry which is preliminary data.</text>
</comment>
<proteinExistence type="predicted"/>
<dbReference type="AlphaFoldDB" id="A0A2P6N8F9"/>
<keyword evidence="2" id="KW-1185">Reference proteome</keyword>
<dbReference type="EMBL" id="MDYQ01000156">
    <property type="protein sequence ID" value="PRP80230.1"/>
    <property type="molecule type" value="Genomic_DNA"/>
</dbReference>
<reference evidence="1 2" key="1">
    <citation type="journal article" date="2018" name="Genome Biol. Evol.">
        <title>Multiple Roots of Fruiting Body Formation in Amoebozoa.</title>
        <authorList>
            <person name="Hillmann F."/>
            <person name="Forbes G."/>
            <person name="Novohradska S."/>
            <person name="Ferling I."/>
            <person name="Riege K."/>
            <person name="Groth M."/>
            <person name="Westermann M."/>
            <person name="Marz M."/>
            <person name="Spaller T."/>
            <person name="Winckler T."/>
            <person name="Schaap P."/>
            <person name="Glockner G."/>
        </authorList>
    </citation>
    <scope>NUCLEOTIDE SEQUENCE [LARGE SCALE GENOMIC DNA]</scope>
    <source>
        <strain evidence="1 2">Jena</strain>
    </source>
</reference>
<dbReference type="Proteomes" id="UP000241769">
    <property type="component" value="Unassembled WGS sequence"/>
</dbReference>
<dbReference type="InParanoid" id="A0A2P6N8F9"/>
<evidence type="ECO:0000313" key="2">
    <source>
        <dbReference type="Proteomes" id="UP000241769"/>
    </source>
</evidence>
<evidence type="ECO:0000313" key="1">
    <source>
        <dbReference type="EMBL" id="PRP80230.1"/>
    </source>
</evidence>
<accession>A0A2P6N8F9</accession>
<feature type="non-terminal residue" evidence="1">
    <location>
        <position position="87"/>
    </location>
</feature>
<organism evidence="1 2">
    <name type="scientific">Planoprotostelium fungivorum</name>
    <dbReference type="NCBI Taxonomy" id="1890364"/>
    <lineage>
        <taxon>Eukaryota</taxon>
        <taxon>Amoebozoa</taxon>
        <taxon>Evosea</taxon>
        <taxon>Variosea</taxon>
        <taxon>Cavosteliida</taxon>
        <taxon>Cavosteliaceae</taxon>
        <taxon>Planoprotostelium</taxon>
    </lineage>
</organism>
<name>A0A2P6N8F9_9EUKA</name>
<sequence>MPSSAKEVIQDYIWDNYDNPILIGRAREKILEETECDEDLFDYWHERLLLHWHREVHWFVNIGIPHPIYQVLPFGSYQSRSCQLLFS</sequence>
<gene>
    <name evidence="1" type="ORF">PROFUN_12169</name>
</gene>
<protein>
    <submittedName>
        <fullName evidence="1">Uncharacterized protein</fullName>
    </submittedName>
</protein>